<evidence type="ECO:0000259" key="9">
    <source>
        <dbReference type="PROSITE" id="PS00388"/>
    </source>
</evidence>
<evidence type="ECO:0000256" key="1">
    <source>
        <dbReference type="ARBA" id="ARBA00004496"/>
    </source>
</evidence>
<evidence type="ECO:0000256" key="2">
    <source>
        <dbReference type="ARBA" id="ARBA00022490"/>
    </source>
</evidence>
<dbReference type="GO" id="GO:0010498">
    <property type="term" value="P:proteasomal protein catabolic process"/>
    <property type="evidence" value="ECO:0007669"/>
    <property type="project" value="UniProtKB-UniRule"/>
</dbReference>
<accession>L0L1A9</accession>
<dbReference type="InterPro" id="IPR000426">
    <property type="entry name" value="Proteasome_asu_N"/>
</dbReference>
<feature type="coiled-coil region" evidence="8">
    <location>
        <begin position="224"/>
        <end position="256"/>
    </location>
</feature>
<dbReference type="AlphaFoldDB" id="L0L1A9"/>
<dbReference type="PROSITE" id="PS51475">
    <property type="entry name" value="PROTEASOME_ALPHA_2"/>
    <property type="match status" value="1"/>
</dbReference>
<dbReference type="Pfam" id="PF00227">
    <property type="entry name" value="Proteasome"/>
    <property type="match status" value="1"/>
</dbReference>
<evidence type="ECO:0000313" key="10">
    <source>
        <dbReference type="EMBL" id="AGB50059.1"/>
    </source>
</evidence>
<dbReference type="KEGG" id="mhz:Metho_1882"/>
<dbReference type="RefSeq" id="WP_015325224.1">
    <property type="nucleotide sequence ID" value="NC_019977.1"/>
</dbReference>
<dbReference type="GO" id="GO:0005737">
    <property type="term" value="C:cytoplasm"/>
    <property type="evidence" value="ECO:0007669"/>
    <property type="project" value="UniProtKB-SubCell"/>
</dbReference>
<keyword evidence="11" id="KW-1185">Reference proteome</keyword>
<dbReference type="InterPro" id="IPR029055">
    <property type="entry name" value="Ntn_hydrolases_N"/>
</dbReference>
<evidence type="ECO:0000256" key="3">
    <source>
        <dbReference type="ARBA" id="ARBA00022942"/>
    </source>
</evidence>
<evidence type="ECO:0000256" key="6">
    <source>
        <dbReference type="PROSITE-ProRule" id="PRU00808"/>
    </source>
</evidence>
<comment type="similarity">
    <text evidence="5 6 7">Belongs to the peptidase T1A family.</text>
</comment>
<organism evidence="10 11">
    <name type="scientific">Methanomethylovorans hollandica (strain DSM 15978 / NBRC 107637 / DMS1)</name>
    <dbReference type="NCBI Taxonomy" id="867904"/>
    <lineage>
        <taxon>Archaea</taxon>
        <taxon>Methanobacteriati</taxon>
        <taxon>Methanobacteriota</taxon>
        <taxon>Stenosarchaea group</taxon>
        <taxon>Methanomicrobia</taxon>
        <taxon>Methanosarcinales</taxon>
        <taxon>Methanosarcinaceae</taxon>
        <taxon>Methanomethylovorans</taxon>
    </lineage>
</organism>
<dbReference type="FunFam" id="3.60.20.10:FF:000004">
    <property type="entry name" value="Proteasome subunit alpha type-4"/>
    <property type="match status" value="1"/>
</dbReference>
<dbReference type="GO" id="GO:0004298">
    <property type="term" value="F:threonine-type endopeptidase activity"/>
    <property type="evidence" value="ECO:0007669"/>
    <property type="project" value="InterPro"/>
</dbReference>
<dbReference type="GeneID" id="14406395"/>
<keyword evidence="8" id="KW-0175">Coiled coil</keyword>
<proteinExistence type="inferred from homology"/>
<dbReference type="NCBIfam" id="TIGR03633">
    <property type="entry name" value="arc_protsome_A"/>
    <property type="match status" value="1"/>
</dbReference>
<dbReference type="EMBL" id="CP003362">
    <property type="protein sequence ID" value="AGB50059.1"/>
    <property type="molecule type" value="Genomic_DNA"/>
</dbReference>
<evidence type="ECO:0000256" key="8">
    <source>
        <dbReference type="SAM" id="Coils"/>
    </source>
</evidence>
<dbReference type="PANTHER" id="PTHR11599">
    <property type="entry name" value="PROTEASOME SUBUNIT ALPHA/BETA"/>
    <property type="match status" value="1"/>
</dbReference>
<dbReference type="NCBIfam" id="NF003075">
    <property type="entry name" value="PRK03996.1"/>
    <property type="match status" value="1"/>
</dbReference>
<sequence>MQMTPQMGYDRAITVFSPDGRLFQVEYAREAVKRGTTAAGIKAKEGVVLLVDKRITSRLIEAESIEKIFQIDSHIGVATSGLVADARSLVDRARVEAQINKVSYDENIGVEVLAKKICDHKQNYTQFGGVRPYGTALLIAGVDDTRPRLFESDPSGALLEYKATAIGAGRNTFMEVFEAQYREDLSIDEAILLGMTALYKSTEGKIDAATLEVGVVTLQDRTFRKLAEEEVQQYVSKVIEEQKKEVKEETESVSENGPAGE</sequence>
<dbReference type="STRING" id="867904.Metho_1882"/>
<dbReference type="Proteomes" id="UP000010866">
    <property type="component" value="Chromosome"/>
</dbReference>
<dbReference type="InterPro" id="IPR023332">
    <property type="entry name" value="Proteasome_alpha-type"/>
</dbReference>
<dbReference type="InterPro" id="IPR019982">
    <property type="entry name" value="Proteasome_asu_arc"/>
</dbReference>
<dbReference type="SMART" id="SM00948">
    <property type="entry name" value="Proteasome_A_N"/>
    <property type="match status" value="1"/>
</dbReference>
<evidence type="ECO:0000256" key="5">
    <source>
        <dbReference type="HAMAP-Rule" id="MF_00289"/>
    </source>
</evidence>
<dbReference type="SUPFAM" id="SSF56235">
    <property type="entry name" value="N-terminal nucleophile aminohydrolases (Ntn hydrolases)"/>
    <property type="match status" value="1"/>
</dbReference>
<dbReference type="PROSITE" id="PS00388">
    <property type="entry name" value="PROTEASOME_ALPHA_1"/>
    <property type="match status" value="1"/>
</dbReference>
<keyword evidence="2 5" id="KW-0963">Cytoplasm</keyword>
<gene>
    <name evidence="5" type="primary">psmA</name>
    <name evidence="10" type="ordered locus">Metho_1882</name>
</gene>
<dbReference type="GO" id="GO:0019773">
    <property type="term" value="C:proteasome core complex, alpha-subunit complex"/>
    <property type="evidence" value="ECO:0007669"/>
    <property type="project" value="UniProtKB-UniRule"/>
</dbReference>
<dbReference type="CDD" id="cd03756">
    <property type="entry name" value="proteasome_alpha_archeal"/>
    <property type="match status" value="1"/>
</dbReference>
<keyword evidence="3 5" id="KW-0647">Proteasome</keyword>
<name>L0L1A9_METHD</name>
<comment type="subunit">
    <text evidence="5 7">The 20S proteasome core is composed of 14 alpha and 14 beta subunits that assemble into four stacked heptameric rings, resulting in a barrel-shaped structure. The two inner rings, each composed of seven catalytic beta subunits, are sandwiched by two outer rings, each composed of seven alpha subunits. The catalytic chamber with the active sites is on the inside of the barrel. Has a gated structure, the ends of the cylinder being occluded by the N-termini of the alpha-subunits. Is capped at one or both ends by the proteasome regulatory ATPase, PAN.</text>
</comment>
<comment type="activity regulation">
    <text evidence="5">The formation of the proteasomal ATPase PAN-20S proteasome complex, via the docking of the C-termini of PAN into the intersubunit pockets in the alpha-rings, triggers opening of the gate for substrate entry. Interconversion between the open-gate and close-gate conformations leads to a dynamic regulation of the 20S proteasome proteolysis activity.</text>
</comment>
<comment type="subunit">
    <text evidence="4">The 20S proteasome core is composed of 14 alpha and 14 beta subunits that assemble into four stacked heptameric rings, resulting in a barrel-shaped structure. The two inner rings, each composed of seven catalytic beta subunits, are sandwiched by two outer rings, each composed of seven alpha subunits. H.volcanii produces at least 2 types of 20S proteasomes: an alpha1-beta proteasome and a proteasome containing all three subunits (alpha1, alpha2, and beta) that appears to be asymmetrical with homo-oligomeric alpha1 and alpha2 rings positioned on separate ends. The catalytic chamber with the active sites is on the inside of the barrel. Has probably a gated structure, the ends of the cylinder being occluded by the N-termini of the alpha-subunits. Is likely capped at one or both ends by the proteasome regulatory ATPase, PAN.</text>
</comment>
<dbReference type="Gene3D" id="3.60.20.10">
    <property type="entry name" value="Glutamine Phosphoribosylpyrophosphate, subunit 1, domain 1"/>
    <property type="match status" value="1"/>
</dbReference>
<dbReference type="OrthoDB" id="9421at2157"/>
<protein>
    <recommendedName>
        <fullName evidence="5 7">Proteasome subunit alpha</fullName>
    </recommendedName>
    <alternativeName>
        <fullName evidence="5">20S proteasome alpha subunit</fullName>
    </alternativeName>
    <alternativeName>
        <fullName evidence="5">Proteasome core protein PsmA</fullName>
    </alternativeName>
</protein>
<dbReference type="HAMAP" id="MF_00289_A">
    <property type="entry name" value="Proteasome_A_A"/>
    <property type="match status" value="1"/>
</dbReference>
<evidence type="ECO:0000256" key="7">
    <source>
        <dbReference type="RuleBase" id="RU000552"/>
    </source>
</evidence>
<dbReference type="Pfam" id="PF10584">
    <property type="entry name" value="Proteasome_A_N"/>
    <property type="match status" value="1"/>
</dbReference>
<comment type="subcellular location">
    <subcellularLocation>
        <location evidence="1 5 7">Cytoplasm</location>
    </subcellularLocation>
</comment>
<dbReference type="GO" id="GO:0006511">
    <property type="term" value="P:ubiquitin-dependent protein catabolic process"/>
    <property type="evidence" value="ECO:0007669"/>
    <property type="project" value="InterPro"/>
</dbReference>
<evidence type="ECO:0000313" key="11">
    <source>
        <dbReference type="Proteomes" id="UP000010866"/>
    </source>
</evidence>
<comment type="function">
    <text evidence="5 7">Component of the proteasome core, a large protease complex with broad specificity involved in protein degradation.</text>
</comment>
<dbReference type="InterPro" id="IPR050115">
    <property type="entry name" value="Proteasome_alpha"/>
</dbReference>
<feature type="domain" description="Proteasome alpha-type subunits" evidence="9">
    <location>
        <begin position="9"/>
        <end position="31"/>
    </location>
</feature>
<dbReference type="InterPro" id="IPR001353">
    <property type="entry name" value="Proteasome_sua/b"/>
</dbReference>
<reference evidence="11" key="1">
    <citation type="submission" date="2012-02" db="EMBL/GenBank/DDBJ databases">
        <title>Complete sequence of chromosome of Methanomethylovorans hollandica DSM 15978.</title>
        <authorList>
            <person name="Lucas S."/>
            <person name="Copeland A."/>
            <person name="Lapidus A."/>
            <person name="Glavina del Rio T."/>
            <person name="Dalin E."/>
            <person name="Tice H."/>
            <person name="Bruce D."/>
            <person name="Goodwin L."/>
            <person name="Pitluck S."/>
            <person name="Peters L."/>
            <person name="Mikhailova N."/>
            <person name="Held B."/>
            <person name="Kyrpides N."/>
            <person name="Mavromatis K."/>
            <person name="Ivanova N."/>
            <person name="Brettin T."/>
            <person name="Detter J.C."/>
            <person name="Han C."/>
            <person name="Larimer F."/>
            <person name="Land M."/>
            <person name="Hauser L."/>
            <person name="Markowitz V."/>
            <person name="Cheng J.-F."/>
            <person name="Hugenholtz P."/>
            <person name="Woyke T."/>
            <person name="Wu D."/>
            <person name="Spring S."/>
            <person name="Schroeder M."/>
            <person name="Brambilla E."/>
            <person name="Klenk H.-P."/>
            <person name="Eisen J.A."/>
        </authorList>
    </citation>
    <scope>NUCLEOTIDE SEQUENCE [LARGE SCALE GENOMIC DNA]</scope>
    <source>
        <strain evidence="11">DSM 15978 / NBRC 107637 / DMS1</strain>
    </source>
</reference>
<evidence type="ECO:0000256" key="4">
    <source>
        <dbReference type="ARBA" id="ARBA00062996"/>
    </source>
</evidence>
<dbReference type="HOGENOM" id="CLU_035750_4_1_2"/>